<name>A0ABW0HI73_9HYPH</name>
<reference evidence="2" key="1">
    <citation type="journal article" date="2019" name="Int. J. Syst. Evol. Microbiol.">
        <title>The Global Catalogue of Microorganisms (GCM) 10K type strain sequencing project: providing services to taxonomists for standard genome sequencing and annotation.</title>
        <authorList>
            <consortium name="The Broad Institute Genomics Platform"/>
            <consortium name="The Broad Institute Genome Sequencing Center for Infectious Disease"/>
            <person name="Wu L."/>
            <person name="Ma J."/>
        </authorList>
    </citation>
    <scope>NUCLEOTIDE SEQUENCE [LARGE SCALE GENOMIC DNA]</scope>
    <source>
        <strain evidence="2">CGMCC 1.16326</strain>
    </source>
</reference>
<keyword evidence="1" id="KW-0489">Methyltransferase</keyword>
<proteinExistence type="predicted"/>
<evidence type="ECO:0000313" key="1">
    <source>
        <dbReference type="EMBL" id="MFC5396981.1"/>
    </source>
</evidence>
<dbReference type="Gene3D" id="3.40.50.150">
    <property type="entry name" value="Vaccinia Virus protein VP39"/>
    <property type="match status" value="1"/>
</dbReference>
<dbReference type="RefSeq" id="WP_291673283.1">
    <property type="nucleotide sequence ID" value="NZ_JBHSLV010000078.1"/>
</dbReference>
<dbReference type="PANTHER" id="PTHR43861">
    <property type="entry name" value="TRANS-ACONITATE 2-METHYLTRANSFERASE-RELATED"/>
    <property type="match status" value="1"/>
</dbReference>
<protein>
    <submittedName>
        <fullName evidence="1">Class I SAM-dependent methyltransferase</fullName>
        <ecNumber evidence="1">2.1.1.-</ecNumber>
    </submittedName>
</protein>
<dbReference type="GO" id="GO:0008168">
    <property type="term" value="F:methyltransferase activity"/>
    <property type="evidence" value="ECO:0007669"/>
    <property type="project" value="UniProtKB-KW"/>
</dbReference>
<gene>
    <name evidence="1" type="ORF">ACFPPC_30470</name>
</gene>
<dbReference type="CDD" id="cd02440">
    <property type="entry name" value="AdoMet_MTases"/>
    <property type="match status" value="1"/>
</dbReference>
<comment type="caution">
    <text evidence="1">The sequence shown here is derived from an EMBL/GenBank/DDBJ whole genome shotgun (WGS) entry which is preliminary data.</text>
</comment>
<dbReference type="PANTHER" id="PTHR43861:SF6">
    <property type="entry name" value="METHYLTRANSFERASE TYPE 11"/>
    <property type="match status" value="1"/>
</dbReference>
<dbReference type="EC" id="2.1.1.-" evidence="1"/>
<dbReference type="EMBL" id="JBHSLV010000078">
    <property type="protein sequence ID" value="MFC5396981.1"/>
    <property type="molecule type" value="Genomic_DNA"/>
</dbReference>
<evidence type="ECO:0000313" key="2">
    <source>
        <dbReference type="Proteomes" id="UP001596104"/>
    </source>
</evidence>
<accession>A0ABW0HI73</accession>
<keyword evidence="1" id="KW-0808">Transferase</keyword>
<organism evidence="1 2">
    <name type="scientific">Bosea vestrisii</name>
    <dbReference type="NCBI Taxonomy" id="151416"/>
    <lineage>
        <taxon>Bacteria</taxon>
        <taxon>Pseudomonadati</taxon>
        <taxon>Pseudomonadota</taxon>
        <taxon>Alphaproteobacteria</taxon>
        <taxon>Hyphomicrobiales</taxon>
        <taxon>Boseaceae</taxon>
        <taxon>Bosea</taxon>
    </lineage>
</organism>
<dbReference type="Proteomes" id="UP001596104">
    <property type="component" value="Unassembled WGS sequence"/>
</dbReference>
<dbReference type="InterPro" id="IPR029063">
    <property type="entry name" value="SAM-dependent_MTases_sf"/>
</dbReference>
<dbReference type="GO" id="GO:0032259">
    <property type="term" value="P:methylation"/>
    <property type="evidence" value="ECO:0007669"/>
    <property type="project" value="UniProtKB-KW"/>
</dbReference>
<keyword evidence="2" id="KW-1185">Reference proteome</keyword>
<dbReference type="SUPFAM" id="SSF53335">
    <property type="entry name" value="S-adenosyl-L-methionine-dependent methyltransferases"/>
    <property type="match status" value="1"/>
</dbReference>
<sequence length="286" mass="31060">MVARDDLSSRPVYTVRRCGDCGHLWAEGESSKDLFSEIYSRYFYGTSQQSAPHNADGSLKPEAENYPPLVNARRRVASLKAAGMRGSLLDVGCGVGYFVLAAKDDFDAEGLEIEQTAVDQAARIGARVRLGDALAQEENPKRYDVVTLWDVFSGFQAPHETAARLLDRVAEGGHLVLTMPDAGSLAARIAKARWPLMIPPGNMQFYTEASARRLFADLGAKDVTISRPAKLVSVSFLVHKGLRALGFYRAAKWSLPIPPDWKVPLNLGDIMTVTVRKPGASSGPGA</sequence>
<dbReference type="Pfam" id="PF13489">
    <property type="entry name" value="Methyltransf_23"/>
    <property type="match status" value="1"/>
</dbReference>